<evidence type="ECO:0000313" key="2">
    <source>
        <dbReference type="Proteomes" id="UP000823399"/>
    </source>
</evidence>
<evidence type="ECO:0000313" key="1">
    <source>
        <dbReference type="EMBL" id="KAG2110804.1"/>
    </source>
</evidence>
<reference evidence="1" key="1">
    <citation type="journal article" date="2020" name="New Phytol.">
        <title>Comparative genomics reveals dynamic genome evolution in host specialist ectomycorrhizal fungi.</title>
        <authorList>
            <person name="Lofgren L.A."/>
            <person name="Nguyen N.H."/>
            <person name="Vilgalys R."/>
            <person name="Ruytinx J."/>
            <person name="Liao H.L."/>
            <person name="Branco S."/>
            <person name="Kuo A."/>
            <person name="LaButti K."/>
            <person name="Lipzen A."/>
            <person name="Andreopoulos W."/>
            <person name="Pangilinan J."/>
            <person name="Riley R."/>
            <person name="Hundley H."/>
            <person name="Na H."/>
            <person name="Barry K."/>
            <person name="Grigoriev I.V."/>
            <person name="Stajich J.E."/>
            <person name="Kennedy P.G."/>
        </authorList>
    </citation>
    <scope>NUCLEOTIDE SEQUENCE</scope>
    <source>
        <strain evidence="1">FC423</strain>
    </source>
</reference>
<dbReference type="Proteomes" id="UP000823399">
    <property type="component" value="Unassembled WGS sequence"/>
</dbReference>
<organism evidence="1 2">
    <name type="scientific">Suillus discolor</name>
    <dbReference type="NCBI Taxonomy" id="1912936"/>
    <lineage>
        <taxon>Eukaryota</taxon>
        <taxon>Fungi</taxon>
        <taxon>Dikarya</taxon>
        <taxon>Basidiomycota</taxon>
        <taxon>Agaricomycotina</taxon>
        <taxon>Agaricomycetes</taxon>
        <taxon>Agaricomycetidae</taxon>
        <taxon>Boletales</taxon>
        <taxon>Suillineae</taxon>
        <taxon>Suillaceae</taxon>
        <taxon>Suillus</taxon>
    </lineage>
</organism>
<protein>
    <submittedName>
        <fullName evidence="1">Uncharacterized protein</fullName>
    </submittedName>
</protein>
<name>A0A9P7JV22_9AGAM</name>
<comment type="caution">
    <text evidence="1">The sequence shown here is derived from an EMBL/GenBank/DDBJ whole genome shotgun (WGS) entry which is preliminary data.</text>
</comment>
<dbReference type="AlphaFoldDB" id="A0A9P7JV22"/>
<dbReference type="OrthoDB" id="2690740at2759"/>
<dbReference type="GeneID" id="64703581"/>
<dbReference type="RefSeq" id="XP_041294278.1">
    <property type="nucleotide sequence ID" value="XM_041441322.1"/>
</dbReference>
<sequence length="346" mass="39568">MASMFPLALIQRFVVSKSVDCTDLSASDQFFDAIIQNSFVPLPRNGRIWRPCIVPVPDKSNRILVQSLNYNVFYGSSRPYSPPLSDVEEDKMEHIVIKTLYDPLALDNKSFKTPKNKADNDIWSAEERSRAEAGERVRSIDSLQAKLATLYRKGVKRSQDAYLRIPMEIIPKCIACSCFLYHQDDADTSQSSLGPALSRWFTHGICVNGATEPHMFCTREVDAQSPGCKHFQVMHLSWYNRHYTSGNEAPKEVQLWLLEKEAICTNHQQVIPYISKDLCEHQHIYSTISRVYAELFEWVQNLMETFLQDEFEMLMEVASVLPGNHSTPFAPFISLVININVRTKAH</sequence>
<accession>A0A9P7JV22</accession>
<gene>
    <name evidence="1" type="ORF">F5147DRAFT_772077</name>
</gene>
<keyword evidence="2" id="KW-1185">Reference proteome</keyword>
<proteinExistence type="predicted"/>
<dbReference type="EMBL" id="JABBWM010000019">
    <property type="protein sequence ID" value="KAG2110804.1"/>
    <property type="molecule type" value="Genomic_DNA"/>
</dbReference>